<protein>
    <submittedName>
        <fullName evidence="1">Uncharacterized protein</fullName>
    </submittedName>
</protein>
<proteinExistence type="predicted"/>
<dbReference type="Proteomes" id="UP000266723">
    <property type="component" value="Unassembled WGS sequence"/>
</dbReference>
<accession>A0A3N6SWU3</accession>
<dbReference type="EMBL" id="QGKY02000089">
    <property type="protein sequence ID" value="KAF2610046.1"/>
    <property type="molecule type" value="Genomic_DNA"/>
</dbReference>
<dbReference type="AlphaFoldDB" id="A0A3N6SWU3"/>
<organism evidence="1">
    <name type="scientific">Brassica cretica</name>
    <name type="common">Mustard</name>
    <dbReference type="NCBI Taxonomy" id="69181"/>
    <lineage>
        <taxon>Eukaryota</taxon>
        <taxon>Viridiplantae</taxon>
        <taxon>Streptophyta</taxon>
        <taxon>Embryophyta</taxon>
        <taxon>Tracheophyta</taxon>
        <taxon>Spermatophyta</taxon>
        <taxon>Magnoliopsida</taxon>
        <taxon>eudicotyledons</taxon>
        <taxon>Gunneridae</taxon>
        <taxon>Pentapetalae</taxon>
        <taxon>rosids</taxon>
        <taxon>malvids</taxon>
        <taxon>Brassicales</taxon>
        <taxon>Brassicaceae</taxon>
        <taxon>Brassiceae</taxon>
        <taxon>Brassica</taxon>
    </lineage>
</organism>
<sequence>MINREKKGTVERFHRSWDPLLSFLMFGSPLKPSLGLASFLGHPLPFCITPQGLHRPSRPCLAHQALEYLGSSLKAHASPIKLLRALPLPLTSLDRPSSFLKDLHRLSRVLDFPSRLCFGSPLKPQ</sequence>
<evidence type="ECO:0000313" key="3">
    <source>
        <dbReference type="Proteomes" id="UP000266723"/>
    </source>
</evidence>
<reference evidence="2" key="2">
    <citation type="submission" date="2019-12" db="EMBL/GenBank/DDBJ databases">
        <authorList>
            <person name="Studholme D.J."/>
            <person name="Sarris P."/>
        </authorList>
    </citation>
    <scope>NUCLEOTIDE SEQUENCE</scope>
    <source>
        <strain evidence="2">PFS-1207/04</strain>
        <tissue evidence="2">Leaf</tissue>
    </source>
</reference>
<evidence type="ECO:0000313" key="1">
    <source>
        <dbReference type="EMBL" id="KAF2610046.1"/>
    </source>
</evidence>
<dbReference type="EMBL" id="QGKV02000832">
    <property type="protein sequence ID" value="KAF3551625.1"/>
    <property type="molecule type" value="Genomic_DNA"/>
</dbReference>
<name>A0A3N6SWU3_BRACR</name>
<gene>
    <name evidence="2" type="ORF">DY000_02007036</name>
    <name evidence="1" type="ORF">F2Q70_00011641</name>
</gene>
<comment type="caution">
    <text evidence="1">The sequence shown here is derived from an EMBL/GenBank/DDBJ whole genome shotgun (WGS) entry which is preliminary data.</text>
</comment>
<evidence type="ECO:0000313" key="2">
    <source>
        <dbReference type="EMBL" id="KAF3551625.1"/>
    </source>
</evidence>
<reference evidence="1" key="1">
    <citation type="submission" date="2019-12" db="EMBL/GenBank/DDBJ databases">
        <title>Genome sequencing and annotation of Brassica cretica.</title>
        <authorList>
            <person name="Studholme D.J."/>
            <person name="Sarris P.F."/>
        </authorList>
    </citation>
    <scope>NUCLEOTIDE SEQUENCE</scope>
    <source>
        <strain evidence="1">PFS-102/07</strain>
        <tissue evidence="1">Leaf</tissue>
    </source>
</reference>
<reference evidence="2 3" key="3">
    <citation type="journal article" date="2020" name="BMC Genomics">
        <title>Intraspecific diversification of the crop wild relative Brassica cretica Lam. using demographic model selection.</title>
        <authorList>
            <person name="Kioukis A."/>
            <person name="Michalopoulou V.A."/>
            <person name="Briers L."/>
            <person name="Pirintsos S."/>
            <person name="Studholme D.J."/>
            <person name="Pavlidis P."/>
            <person name="Sarris P.F."/>
        </authorList>
    </citation>
    <scope>NUCLEOTIDE SEQUENCE [LARGE SCALE GENOMIC DNA]</scope>
    <source>
        <strain evidence="3">cv. PFS-1207/04</strain>
        <strain evidence="2">PFS-1207/04</strain>
    </source>
</reference>
<keyword evidence="3" id="KW-1185">Reference proteome</keyword>